<gene>
    <name evidence="2" type="ORF">ACFQ1S_39205</name>
</gene>
<dbReference type="SUPFAM" id="SSF56300">
    <property type="entry name" value="Metallo-dependent phosphatases"/>
    <property type="match status" value="1"/>
</dbReference>
<organism evidence="2 3">
    <name type="scientific">Kibdelosporangium lantanae</name>
    <dbReference type="NCBI Taxonomy" id="1497396"/>
    <lineage>
        <taxon>Bacteria</taxon>
        <taxon>Bacillati</taxon>
        <taxon>Actinomycetota</taxon>
        <taxon>Actinomycetes</taxon>
        <taxon>Pseudonocardiales</taxon>
        <taxon>Pseudonocardiaceae</taxon>
        <taxon>Kibdelosporangium</taxon>
    </lineage>
</organism>
<dbReference type="Proteomes" id="UP001597045">
    <property type="component" value="Unassembled WGS sequence"/>
</dbReference>
<evidence type="ECO:0000313" key="2">
    <source>
        <dbReference type="EMBL" id="MFD1051137.1"/>
    </source>
</evidence>
<evidence type="ECO:0000313" key="3">
    <source>
        <dbReference type="Proteomes" id="UP001597045"/>
    </source>
</evidence>
<dbReference type="Gene3D" id="3.60.21.10">
    <property type="match status" value="1"/>
</dbReference>
<proteinExistence type="predicted"/>
<feature type="non-terminal residue" evidence="2">
    <location>
        <position position="72"/>
    </location>
</feature>
<dbReference type="InterPro" id="IPR029052">
    <property type="entry name" value="Metallo-depent_PP-like"/>
</dbReference>
<name>A0ABW3MKC3_9PSEU</name>
<dbReference type="EMBL" id="JBHTIS010003355">
    <property type="protein sequence ID" value="MFD1051137.1"/>
    <property type="molecule type" value="Genomic_DNA"/>
</dbReference>
<evidence type="ECO:0000259" key="1">
    <source>
        <dbReference type="Pfam" id="PF00149"/>
    </source>
</evidence>
<feature type="domain" description="Calcineurin-like phosphoesterase" evidence="1">
    <location>
        <begin position="18"/>
        <end position="65"/>
    </location>
</feature>
<sequence length="72" mass="8035">MPKVLTVSDEVVESLWTDQVRRHSVDLVLAAGDLPFDYLEYLASALERPCVLVPGNHDADLGGYGRSRGMWF</sequence>
<accession>A0ABW3MKC3</accession>
<protein>
    <submittedName>
        <fullName evidence="2">Metallophosphoesterase</fullName>
    </submittedName>
</protein>
<dbReference type="Pfam" id="PF00149">
    <property type="entry name" value="Metallophos"/>
    <property type="match status" value="1"/>
</dbReference>
<dbReference type="InterPro" id="IPR004843">
    <property type="entry name" value="Calcineurin-like_PHP"/>
</dbReference>
<keyword evidence="3" id="KW-1185">Reference proteome</keyword>
<comment type="caution">
    <text evidence="2">The sequence shown here is derived from an EMBL/GenBank/DDBJ whole genome shotgun (WGS) entry which is preliminary data.</text>
</comment>
<reference evidence="3" key="1">
    <citation type="journal article" date="2019" name="Int. J. Syst. Evol. Microbiol.">
        <title>The Global Catalogue of Microorganisms (GCM) 10K type strain sequencing project: providing services to taxonomists for standard genome sequencing and annotation.</title>
        <authorList>
            <consortium name="The Broad Institute Genomics Platform"/>
            <consortium name="The Broad Institute Genome Sequencing Center for Infectious Disease"/>
            <person name="Wu L."/>
            <person name="Ma J."/>
        </authorList>
    </citation>
    <scope>NUCLEOTIDE SEQUENCE [LARGE SCALE GENOMIC DNA]</scope>
    <source>
        <strain evidence="3">JCM 31486</strain>
    </source>
</reference>